<reference evidence="1 2" key="1">
    <citation type="journal article" date="2012" name="Genet. Mol. Biol.">
        <title>Analysis of 16S rRNA and mxaF genes revealing insights into Methylobacterium niche-specific plant association.</title>
        <authorList>
            <person name="Dourado M.N."/>
            <person name="Andreote F.D."/>
            <person name="Dini-Andreote F."/>
            <person name="Conti R."/>
            <person name="Araujo J.M."/>
            <person name="Araujo W.L."/>
        </authorList>
    </citation>
    <scope>NUCLEOTIDE SEQUENCE [LARGE SCALE GENOMIC DNA]</scope>
    <source>
        <strain evidence="1 2">TC3-10</strain>
    </source>
</reference>
<evidence type="ECO:0000313" key="2">
    <source>
        <dbReference type="Proteomes" id="UP001355206"/>
    </source>
</evidence>
<sequence>MTMDAPTIVPVGSPIVELFLEQVASAEQAGRVTPAMAVTARGRLYDLQAKTRQGGLLPHEAARRAAQVVSMAERGVLDVE</sequence>
<evidence type="ECO:0000313" key="1">
    <source>
        <dbReference type="EMBL" id="MEE7490656.1"/>
    </source>
</evidence>
<gene>
    <name evidence="1" type="ORF">MOTC310_09285</name>
</gene>
<protein>
    <submittedName>
        <fullName evidence="1">Uncharacterized protein</fullName>
    </submittedName>
</protein>
<keyword evidence="2" id="KW-1185">Reference proteome</keyword>
<dbReference type="EMBL" id="MLCA01000002">
    <property type="protein sequence ID" value="MEE7490656.1"/>
    <property type="molecule type" value="Genomic_DNA"/>
</dbReference>
<organism evidence="1 2">
    <name type="scientific">Methylobacterium oryzae</name>
    <dbReference type="NCBI Taxonomy" id="334852"/>
    <lineage>
        <taxon>Bacteria</taxon>
        <taxon>Pseudomonadati</taxon>
        <taxon>Pseudomonadota</taxon>
        <taxon>Alphaproteobacteria</taxon>
        <taxon>Hyphomicrobiales</taxon>
        <taxon>Methylobacteriaceae</taxon>
        <taxon>Methylobacterium</taxon>
    </lineage>
</organism>
<name>A0ABU7TLY2_9HYPH</name>
<comment type="caution">
    <text evidence="1">The sequence shown here is derived from an EMBL/GenBank/DDBJ whole genome shotgun (WGS) entry which is preliminary data.</text>
</comment>
<dbReference type="Proteomes" id="UP001355206">
    <property type="component" value="Unassembled WGS sequence"/>
</dbReference>
<accession>A0ABU7TLY2</accession>
<proteinExistence type="predicted"/>